<evidence type="ECO:0000313" key="3">
    <source>
        <dbReference type="EMBL" id="VDD83071.1"/>
    </source>
</evidence>
<feature type="chain" id="PRO_5043132332" evidence="1">
    <location>
        <begin position="18"/>
        <end position="202"/>
    </location>
</feature>
<evidence type="ECO:0000313" key="6">
    <source>
        <dbReference type="WBParaSite" id="MCU_007698-RB"/>
    </source>
</evidence>
<evidence type="ECO:0000256" key="1">
    <source>
        <dbReference type="SAM" id="SignalP"/>
    </source>
</evidence>
<reference evidence="5 6" key="2">
    <citation type="submission" date="2019-11" db="UniProtKB">
        <authorList>
            <consortium name="WormBaseParasite"/>
        </authorList>
    </citation>
    <scope>IDENTIFICATION</scope>
</reference>
<gene>
    <name evidence="3" type="ORF">MCOS_LOCUS9074</name>
</gene>
<dbReference type="WBParaSite" id="MCU_007698-RA">
    <property type="protein sequence ID" value="MCU_007698-RA"/>
    <property type="gene ID" value="MCU_007698"/>
</dbReference>
<protein>
    <submittedName>
        <fullName evidence="5 6">SCP domain-containing protein</fullName>
    </submittedName>
</protein>
<dbReference type="WBParaSite" id="MCU_007698-RB">
    <property type="protein sequence ID" value="MCU_007698-RB"/>
    <property type="gene ID" value="MCU_007698"/>
</dbReference>
<feature type="signal peptide" evidence="1">
    <location>
        <begin position="1"/>
        <end position="17"/>
    </location>
</feature>
<dbReference type="Proteomes" id="UP000267029">
    <property type="component" value="Unassembled WGS sequence"/>
</dbReference>
<organism evidence="5">
    <name type="scientific">Mesocestoides corti</name>
    <name type="common">Flatworm</name>
    <dbReference type="NCBI Taxonomy" id="53468"/>
    <lineage>
        <taxon>Eukaryota</taxon>
        <taxon>Metazoa</taxon>
        <taxon>Spiralia</taxon>
        <taxon>Lophotrochozoa</taxon>
        <taxon>Platyhelminthes</taxon>
        <taxon>Cestoda</taxon>
        <taxon>Eucestoda</taxon>
        <taxon>Cyclophyllidea</taxon>
        <taxon>Mesocestoididae</taxon>
        <taxon>Mesocestoides</taxon>
    </lineage>
</organism>
<proteinExistence type="predicted"/>
<sequence>MKQATICLLALICYVAAEVPSKQERRLIVQAHTKIREGVSPSASDMKMMKYSKKLEEQAEKSLTECIVEDPLVTAYSDNETQNMRMYFDKKPTYADMINDLADDAQYYDYDANTCTEDCTQYKRIVWADSTRVGCAMHKCGYLDSEQSRPVYVVICQYDPMQGIEERRPYVKGRSCSKCPAGDICRRKQCVKQQEQAQMRRA</sequence>
<dbReference type="InterPro" id="IPR014044">
    <property type="entry name" value="CAP_dom"/>
</dbReference>
<evidence type="ECO:0000259" key="2">
    <source>
        <dbReference type="SMART" id="SM00198"/>
    </source>
</evidence>
<dbReference type="SMART" id="SM00198">
    <property type="entry name" value="SCP"/>
    <property type="match status" value="1"/>
</dbReference>
<dbReference type="Pfam" id="PF00188">
    <property type="entry name" value="CAP"/>
    <property type="match status" value="1"/>
</dbReference>
<reference evidence="3 4" key="1">
    <citation type="submission" date="2018-10" db="EMBL/GenBank/DDBJ databases">
        <authorList>
            <consortium name="Pathogen Informatics"/>
        </authorList>
    </citation>
    <scope>NUCLEOTIDE SEQUENCE [LARGE SCALE GENOMIC DNA]</scope>
</reference>
<accession>A0A0R3UMT5</accession>
<dbReference type="InterPro" id="IPR001283">
    <property type="entry name" value="CRISP-related"/>
</dbReference>
<dbReference type="STRING" id="53468.A0A0R3UMT5"/>
<dbReference type="SUPFAM" id="SSF55797">
    <property type="entry name" value="PR-1-like"/>
    <property type="match status" value="1"/>
</dbReference>
<dbReference type="OrthoDB" id="674273at2759"/>
<feature type="domain" description="SCP" evidence="2">
    <location>
        <begin position="23"/>
        <end position="163"/>
    </location>
</feature>
<dbReference type="PANTHER" id="PTHR10334">
    <property type="entry name" value="CYSTEINE-RICH SECRETORY PROTEIN-RELATED"/>
    <property type="match status" value="1"/>
</dbReference>
<evidence type="ECO:0000313" key="5">
    <source>
        <dbReference type="WBParaSite" id="MCU_007698-RA"/>
    </source>
</evidence>
<keyword evidence="4" id="KW-1185">Reference proteome</keyword>
<evidence type="ECO:0000313" key="4">
    <source>
        <dbReference type="Proteomes" id="UP000267029"/>
    </source>
</evidence>
<dbReference type="Gene3D" id="3.40.33.10">
    <property type="entry name" value="CAP"/>
    <property type="match status" value="1"/>
</dbReference>
<dbReference type="EMBL" id="UXSR01005635">
    <property type="protein sequence ID" value="VDD83071.1"/>
    <property type="molecule type" value="Genomic_DNA"/>
</dbReference>
<keyword evidence="1" id="KW-0732">Signal</keyword>
<name>A0A0R3UMT5_MESCO</name>
<dbReference type="AlphaFoldDB" id="A0A0R3UMT5"/>
<dbReference type="InterPro" id="IPR035940">
    <property type="entry name" value="CAP_sf"/>
</dbReference>